<organism evidence="2 3">
    <name type="scientific">Aspergillus ellipticus CBS 707.79</name>
    <dbReference type="NCBI Taxonomy" id="1448320"/>
    <lineage>
        <taxon>Eukaryota</taxon>
        <taxon>Fungi</taxon>
        <taxon>Dikarya</taxon>
        <taxon>Ascomycota</taxon>
        <taxon>Pezizomycotina</taxon>
        <taxon>Eurotiomycetes</taxon>
        <taxon>Eurotiomycetidae</taxon>
        <taxon>Eurotiales</taxon>
        <taxon>Aspergillaceae</taxon>
        <taxon>Aspergillus</taxon>
        <taxon>Aspergillus subgen. Circumdati</taxon>
    </lineage>
</organism>
<dbReference type="VEuPathDB" id="FungiDB:BO71DRAFT_397255"/>
<reference evidence="2 3" key="1">
    <citation type="submission" date="2018-02" db="EMBL/GenBank/DDBJ databases">
        <title>The genomes of Aspergillus section Nigri reveals drivers in fungal speciation.</title>
        <authorList>
            <consortium name="DOE Joint Genome Institute"/>
            <person name="Vesth T.C."/>
            <person name="Nybo J."/>
            <person name="Theobald S."/>
            <person name="Brandl J."/>
            <person name="Frisvad J.C."/>
            <person name="Nielsen K.F."/>
            <person name="Lyhne E.K."/>
            <person name="Kogle M.E."/>
            <person name="Kuo A."/>
            <person name="Riley R."/>
            <person name="Clum A."/>
            <person name="Nolan M."/>
            <person name="Lipzen A."/>
            <person name="Salamov A."/>
            <person name="Henrissat B."/>
            <person name="Wiebenga A."/>
            <person name="De vries R.P."/>
            <person name="Grigoriev I.V."/>
            <person name="Mortensen U.H."/>
            <person name="Andersen M.R."/>
            <person name="Baker S.E."/>
        </authorList>
    </citation>
    <scope>NUCLEOTIDE SEQUENCE [LARGE SCALE GENOMIC DNA]</scope>
    <source>
        <strain evidence="2 3">CBS 707.79</strain>
    </source>
</reference>
<name>A0A319DFW4_9EURO</name>
<keyword evidence="3" id="KW-1185">Reference proteome</keyword>
<protein>
    <submittedName>
        <fullName evidence="2">Uncharacterized protein</fullName>
    </submittedName>
</protein>
<feature type="compositionally biased region" description="Low complexity" evidence="1">
    <location>
        <begin position="79"/>
        <end position="89"/>
    </location>
</feature>
<evidence type="ECO:0000313" key="2">
    <source>
        <dbReference type="EMBL" id="PYH96209.1"/>
    </source>
</evidence>
<evidence type="ECO:0000313" key="3">
    <source>
        <dbReference type="Proteomes" id="UP000247810"/>
    </source>
</evidence>
<gene>
    <name evidence="2" type="ORF">BO71DRAFT_397255</name>
</gene>
<evidence type="ECO:0000256" key="1">
    <source>
        <dbReference type="SAM" id="MobiDB-lite"/>
    </source>
</evidence>
<feature type="region of interest" description="Disordered" evidence="1">
    <location>
        <begin position="59"/>
        <end position="89"/>
    </location>
</feature>
<accession>A0A319DFW4</accession>
<dbReference type="EMBL" id="KZ825840">
    <property type="protein sequence ID" value="PYH96209.1"/>
    <property type="molecule type" value="Genomic_DNA"/>
</dbReference>
<dbReference type="Proteomes" id="UP000247810">
    <property type="component" value="Unassembled WGS sequence"/>
</dbReference>
<dbReference type="AlphaFoldDB" id="A0A319DFW4"/>
<sequence length="89" mass="9411">MGWVGLRYRLVASVAGADGVDLAGLVSPGLIPGICPPPRSLAARPPDEPTIWLNSASAFRPRSPWTSRSKQKPGEFLSHSRPSGSSSFP</sequence>
<proteinExistence type="predicted"/>